<comment type="subcellular location">
    <subcellularLocation>
        <location evidence="1">Membrane</location>
        <topology evidence="1">Single-pass type I membrane protein</topology>
    </subcellularLocation>
</comment>
<dbReference type="GO" id="GO:0038023">
    <property type="term" value="F:signaling receptor activity"/>
    <property type="evidence" value="ECO:0007669"/>
    <property type="project" value="TreeGrafter"/>
</dbReference>
<comment type="similarity">
    <text evidence="2">Belongs to the Toll-like receptor family.</text>
</comment>
<dbReference type="Gene3D" id="3.10.100.10">
    <property type="entry name" value="Mannose-Binding Protein A, subunit A"/>
    <property type="match status" value="1"/>
</dbReference>
<dbReference type="Pfam" id="PF13855">
    <property type="entry name" value="LRR_8"/>
    <property type="match status" value="2"/>
</dbReference>
<evidence type="ECO:0000256" key="13">
    <source>
        <dbReference type="SAM" id="Phobius"/>
    </source>
</evidence>
<organism evidence="16 17">
    <name type="scientific">Mytilus galloprovincialis</name>
    <name type="common">Mediterranean mussel</name>
    <dbReference type="NCBI Taxonomy" id="29158"/>
    <lineage>
        <taxon>Eukaryota</taxon>
        <taxon>Metazoa</taxon>
        <taxon>Spiralia</taxon>
        <taxon>Lophotrochozoa</taxon>
        <taxon>Mollusca</taxon>
        <taxon>Bivalvia</taxon>
        <taxon>Autobranchia</taxon>
        <taxon>Pteriomorphia</taxon>
        <taxon>Mytilida</taxon>
        <taxon>Mytiloidea</taxon>
        <taxon>Mytilidae</taxon>
        <taxon>Mytilinae</taxon>
        <taxon>Mytilus</taxon>
    </lineage>
</organism>
<dbReference type="SMART" id="SM00369">
    <property type="entry name" value="LRR_TYP"/>
    <property type="match status" value="8"/>
</dbReference>
<keyword evidence="11" id="KW-0675">Receptor</keyword>
<feature type="transmembrane region" description="Helical" evidence="13">
    <location>
        <begin position="906"/>
        <end position="929"/>
    </location>
</feature>
<keyword evidence="8" id="KW-0391">Immunity</keyword>
<evidence type="ECO:0000256" key="9">
    <source>
        <dbReference type="ARBA" id="ARBA00022989"/>
    </source>
</evidence>
<keyword evidence="3" id="KW-0399">Innate immunity</keyword>
<dbReference type="PANTHER" id="PTHR24365:SF530">
    <property type="entry name" value="MSTPROX-RELATED"/>
    <property type="match status" value="1"/>
</dbReference>
<keyword evidence="12" id="KW-0325">Glycoprotein</keyword>
<evidence type="ECO:0000256" key="12">
    <source>
        <dbReference type="ARBA" id="ARBA00023180"/>
    </source>
</evidence>
<dbReference type="SMART" id="SM00255">
    <property type="entry name" value="TIR"/>
    <property type="match status" value="1"/>
</dbReference>
<evidence type="ECO:0000256" key="1">
    <source>
        <dbReference type="ARBA" id="ARBA00004479"/>
    </source>
</evidence>
<dbReference type="Gene3D" id="3.80.10.10">
    <property type="entry name" value="Ribonuclease Inhibitor"/>
    <property type="match status" value="4"/>
</dbReference>
<dbReference type="Proteomes" id="UP000596742">
    <property type="component" value="Unassembled WGS sequence"/>
</dbReference>
<keyword evidence="9 13" id="KW-1133">Transmembrane helix</keyword>
<dbReference type="SUPFAM" id="SSF52058">
    <property type="entry name" value="L domain-like"/>
    <property type="match status" value="2"/>
</dbReference>
<gene>
    <name evidence="16" type="ORF">MGAL_10B068873</name>
</gene>
<keyword evidence="7" id="KW-0677">Repeat</keyword>
<protein>
    <recommendedName>
        <fullName evidence="15">TIR domain-containing protein</fullName>
    </recommendedName>
</protein>
<evidence type="ECO:0000256" key="10">
    <source>
        <dbReference type="ARBA" id="ARBA00023136"/>
    </source>
</evidence>
<evidence type="ECO:0000256" key="7">
    <source>
        <dbReference type="ARBA" id="ARBA00022737"/>
    </source>
</evidence>
<dbReference type="Gene3D" id="3.40.50.10140">
    <property type="entry name" value="Toll/interleukin-1 receptor homology (TIR) domain"/>
    <property type="match status" value="1"/>
</dbReference>
<keyword evidence="6 14" id="KW-0732">Signal</keyword>
<evidence type="ECO:0000313" key="17">
    <source>
        <dbReference type="Proteomes" id="UP000596742"/>
    </source>
</evidence>
<keyword evidence="17" id="KW-1185">Reference proteome</keyword>
<dbReference type="InterPro" id="IPR026906">
    <property type="entry name" value="LRR_5"/>
</dbReference>
<dbReference type="FunFam" id="3.40.50.10140:FF:000001">
    <property type="entry name" value="Toll-like receptor 2"/>
    <property type="match status" value="1"/>
</dbReference>
<feature type="chain" id="PRO_5032399967" description="TIR domain-containing protein" evidence="14">
    <location>
        <begin position="17"/>
        <end position="1101"/>
    </location>
</feature>
<dbReference type="OrthoDB" id="1421090at2759"/>
<feature type="signal peptide" evidence="14">
    <location>
        <begin position="1"/>
        <end position="16"/>
    </location>
</feature>
<dbReference type="GO" id="GO:0045087">
    <property type="term" value="P:innate immune response"/>
    <property type="evidence" value="ECO:0007669"/>
    <property type="project" value="UniProtKB-KW"/>
</dbReference>
<comment type="caution">
    <text evidence="16">The sequence shown here is derived from an EMBL/GenBank/DDBJ whole genome shotgun (WGS) entry which is preliminary data.</text>
</comment>
<feature type="domain" description="TIR" evidence="15">
    <location>
        <begin position="959"/>
        <end position="1100"/>
    </location>
</feature>
<evidence type="ECO:0000256" key="4">
    <source>
        <dbReference type="ARBA" id="ARBA00022614"/>
    </source>
</evidence>
<dbReference type="InterPro" id="IPR035897">
    <property type="entry name" value="Toll_tir_struct_dom_sf"/>
</dbReference>
<keyword evidence="5 13" id="KW-0812">Transmembrane</keyword>
<dbReference type="GO" id="GO:0005886">
    <property type="term" value="C:plasma membrane"/>
    <property type="evidence" value="ECO:0007669"/>
    <property type="project" value="TreeGrafter"/>
</dbReference>
<dbReference type="EMBL" id="UYJE01001904">
    <property type="protein sequence ID" value="VDI06240.1"/>
    <property type="molecule type" value="Genomic_DNA"/>
</dbReference>
<dbReference type="Pfam" id="PF01582">
    <property type="entry name" value="TIR"/>
    <property type="match status" value="1"/>
</dbReference>
<evidence type="ECO:0000256" key="3">
    <source>
        <dbReference type="ARBA" id="ARBA00022588"/>
    </source>
</evidence>
<dbReference type="Pfam" id="PF13306">
    <property type="entry name" value="LRR_5"/>
    <property type="match status" value="2"/>
</dbReference>
<dbReference type="PROSITE" id="PS51450">
    <property type="entry name" value="LRR"/>
    <property type="match status" value="3"/>
</dbReference>
<evidence type="ECO:0000256" key="5">
    <source>
        <dbReference type="ARBA" id="ARBA00022692"/>
    </source>
</evidence>
<evidence type="ECO:0000256" key="6">
    <source>
        <dbReference type="ARBA" id="ARBA00022729"/>
    </source>
</evidence>
<sequence>MVLLTVVFILQSACVTQFLPAQITGQIQTQIPRQIILPQVITGQNLEEQQQDFFRIDEGRTAVAGPRRATGSFLQSFPIPLLTLVVPMVAMAIMTMMSTANSRTPTNVQVAVPDILPSRTPTYVQVIVPGIVPTTQTAALPIPFVPTNCPEGYMLLFDQASSPNCYFHSEQNIEATWANALAVCTMTPGASLWRPNTEAEADAVFEQFQCSTFIWTGANRPGPDGNFVFAGDNADFDYLNVPFGNRNCKFSYNLVIALMLFKYCENSQVNEKKEWKECQFASFCLCKNVPGSLLLIADCSDKNLLHIPRLPNILQDLSFQNNNISRIEDGIFEENFLLKSLDLSSNRIRHIGKFSFIGLKNLLSLNLSNNDLEYGNNSFESSAFYFLESLKVLDTQKSFNTSFMPDLSNMPSLELLSMDYVSDTDAVLSKKIKYLKNLKSINLSGFTGYCKMHSLSSKTFFYLPQITHVTISKCKIQFIYKGTFANMRNISELDVSYNTCLGFAALENITTDVQQSAIKILKVNYIHGIFEMSTVLKTSHIWNLNRTSLVRFEAAGNRIQRIESGALRNFPVSLESVDIKDNVFSIGIYMFDAVQMPITSLDVSQTFSSHNVLTSYIERCVDTKHTVSTNLENNWLFDIVSFYRKVKGKSVFRVPVPTKLRIVTLRPSAVKYEIPEFMFTTNELNNLTMSDNAFHTWTGPITNVKSLLYLDLSSNFCSNVSKDFFSKDFINLRYLLLEDNLLGLVIPTDFDGEILENLGNVGLINLSGNKITNIPKLFFKNQYNLKTLDLSDNMIDDINFKVSHMKKLTLLNLQNNRISALSEFAMKNVNLMANRNANLTIDFTGNNLVCNCDTLTFIEWIVNTHVYLQHRNKYRCKMKNNTIILLHNPRNVYQTLKKDCMSYEGFIVGITSGILIFIFILCGGIVYRYRWKLRYLYYMVKVKWHDHEYQSDNTEERLYMYDAFVSYADEDQLFVHNLLVRELETENGIQLCLHKRNFLPGNDIATNITSAIHNSRKTIVIMSHNYVGSYWCMFEYNMARMESIYERKCENILFLVFYEQMSVSDLPLQVLELVHDQSYIEYPNDEHGDIVFWEQLRKATD</sequence>
<dbReference type="InterPro" id="IPR032675">
    <property type="entry name" value="LRR_dom_sf"/>
</dbReference>
<keyword evidence="10 13" id="KW-0472">Membrane</keyword>
<dbReference type="InterPro" id="IPR000157">
    <property type="entry name" value="TIR_dom"/>
</dbReference>
<dbReference type="SUPFAM" id="SSF52200">
    <property type="entry name" value="Toll/Interleukin receptor TIR domain"/>
    <property type="match status" value="1"/>
</dbReference>
<accession>A0A8B6CKR8</accession>
<name>A0A8B6CKR8_MYTGA</name>
<proteinExistence type="inferred from homology"/>
<dbReference type="PANTHER" id="PTHR24365">
    <property type="entry name" value="TOLL-LIKE RECEPTOR"/>
    <property type="match status" value="1"/>
</dbReference>
<dbReference type="InterPro" id="IPR016187">
    <property type="entry name" value="CTDL_fold"/>
</dbReference>
<dbReference type="PROSITE" id="PS50104">
    <property type="entry name" value="TIR"/>
    <property type="match status" value="1"/>
</dbReference>
<evidence type="ECO:0000256" key="8">
    <source>
        <dbReference type="ARBA" id="ARBA00022859"/>
    </source>
</evidence>
<dbReference type="CDD" id="cd00037">
    <property type="entry name" value="CLECT"/>
    <property type="match status" value="1"/>
</dbReference>
<dbReference type="InterPro" id="IPR001611">
    <property type="entry name" value="Leu-rich_rpt"/>
</dbReference>
<evidence type="ECO:0000256" key="11">
    <source>
        <dbReference type="ARBA" id="ARBA00023170"/>
    </source>
</evidence>
<evidence type="ECO:0000256" key="14">
    <source>
        <dbReference type="SAM" id="SignalP"/>
    </source>
</evidence>
<dbReference type="InterPro" id="IPR016186">
    <property type="entry name" value="C-type_lectin-like/link_sf"/>
</dbReference>
<dbReference type="AlphaFoldDB" id="A0A8B6CKR8"/>
<dbReference type="GO" id="GO:0007165">
    <property type="term" value="P:signal transduction"/>
    <property type="evidence" value="ECO:0007669"/>
    <property type="project" value="InterPro"/>
</dbReference>
<dbReference type="SUPFAM" id="SSF56436">
    <property type="entry name" value="C-type lectin-like"/>
    <property type="match status" value="1"/>
</dbReference>
<keyword evidence="4" id="KW-0433">Leucine-rich repeat</keyword>
<dbReference type="InterPro" id="IPR003591">
    <property type="entry name" value="Leu-rich_rpt_typical-subtyp"/>
</dbReference>
<evidence type="ECO:0000313" key="16">
    <source>
        <dbReference type="EMBL" id="VDI06240.1"/>
    </source>
</evidence>
<reference evidence="16" key="1">
    <citation type="submission" date="2018-11" db="EMBL/GenBank/DDBJ databases">
        <authorList>
            <person name="Alioto T."/>
            <person name="Alioto T."/>
        </authorList>
    </citation>
    <scope>NUCLEOTIDE SEQUENCE</scope>
</reference>
<evidence type="ECO:0000256" key="2">
    <source>
        <dbReference type="ARBA" id="ARBA00009634"/>
    </source>
</evidence>
<evidence type="ECO:0000259" key="15">
    <source>
        <dbReference type="PROSITE" id="PS50104"/>
    </source>
</evidence>